<feature type="transmembrane region" description="Helical" evidence="5">
    <location>
        <begin position="153"/>
        <end position="174"/>
    </location>
</feature>
<evidence type="ECO:0000313" key="6">
    <source>
        <dbReference type="EMBL" id="MDY0746750.1"/>
    </source>
</evidence>
<evidence type="ECO:0000256" key="4">
    <source>
        <dbReference type="ARBA" id="ARBA00023136"/>
    </source>
</evidence>
<organism evidence="6 7">
    <name type="scientific">Roseateles agri</name>
    <dbReference type="NCBI Taxonomy" id="3098619"/>
    <lineage>
        <taxon>Bacteria</taxon>
        <taxon>Pseudomonadati</taxon>
        <taxon>Pseudomonadota</taxon>
        <taxon>Betaproteobacteria</taxon>
        <taxon>Burkholderiales</taxon>
        <taxon>Sphaerotilaceae</taxon>
        <taxon>Roseateles</taxon>
    </lineage>
</organism>
<dbReference type="Proteomes" id="UP001285263">
    <property type="component" value="Unassembled WGS sequence"/>
</dbReference>
<keyword evidence="4 5" id="KW-0472">Membrane</keyword>
<evidence type="ECO:0000256" key="1">
    <source>
        <dbReference type="ARBA" id="ARBA00004141"/>
    </source>
</evidence>
<protein>
    <recommendedName>
        <fullName evidence="5">Probable membrane transporter protein</fullName>
    </recommendedName>
</protein>
<keyword evidence="7" id="KW-1185">Reference proteome</keyword>
<feature type="transmembrane region" description="Helical" evidence="5">
    <location>
        <begin position="186"/>
        <end position="206"/>
    </location>
</feature>
<comment type="caution">
    <text evidence="6">The sequence shown here is derived from an EMBL/GenBank/DDBJ whole genome shotgun (WGS) entry which is preliminary data.</text>
</comment>
<gene>
    <name evidence="6" type="ORF">SNE35_19720</name>
</gene>
<sequence length="241" mass="24811">MLAYVFVWAVGLVAGCVSGIIGTGSSLMLLPVLVYCYGPKQAVPIMAVAAILANLARVAAWWRQVDWKAVAAYAIPGAPAAALGARTLLSLPAGVIDSMLGLFFLAMLALRRWRGGVGRRLRLGELAVAGALIGFLTGLVLSTGPLSVPVFSAYGLSGGAFLATEAASALALYLSKVTAFRQLGALPASTLLQGLLVGSSLMAGTFAGKSLVVRMSPAVFSVLIDGLMLCSGLSLLWAAWR</sequence>
<comment type="similarity">
    <text evidence="5">Belongs to the 4-toluene sulfonate uptake permease (TSUP) (TC 2.A.102) family.</text>
</comment>
<feature type="transmembrane region" description="Helical" evidence="5">
    <location>
        <begin position="42"/>
        <end position="62"/>
    </location>
</feature>
<evidence type="ECO:0000313" key="7">
    <source>
        <dbReference type="Proteomes" id="UP001285263"/>
    </source>
</evidence>
<name>A0ABU5DKC4_9BURK</name>
<accession>A0ABU5DKC4</accession>
<feature type="transmembrane region" description="Helical" evidence="5">
    <location>
        <begin position="89"/>
        <end position="110"/>
    </location>
</feature>
<evidence type="ECO:0000256" key="2">
    <source>
        <dbReference type="ARBA" id="ARBA00022692"/>
    </source>
</evidence>
<dbReference type="InterPro" id="IPR002781">
    <property type="entry name" value="TM_pro_TauE-like"/>
</dbReference>
<evidence type="ECO:0000256" key="3">
    <source>
        <dbReference type="ARBA" id="ARBA00022989"/>
    </source>
</evidence>
<proteinExistence type="inferred from homology"/>
<feature type="transmembrane region" description="Helical" evidence="5">
    <location>
        <begin position="6"/>
        <end position="30"/>
    </location>
</feature>
<comment type="subcellular location">
    <subcellularLocation>
        <location evidence="5">Cell membrane</location>
        <topology evidence="5">Multi-pass membrane protein</topology>
    </subcellularLocation>
    <subcellularLocation>
        <location evidence="1">Membrane</location>
        <topology evidence="1">Multi-pass membrane protein</topology>
    </subcellularLocation>
</comment>
<dbReference type="PANTHER" id="PTHR43483">
    <property type="entry name" value="MEMBRANE TRANSPORTER PROTEIN HI_0806-RELATED"/>
    <property type="match status" value="1"/>
</dbReference>
<reference evidence="6 7" key="1">
    <citation type="submission" date="2023-11" db="EMBL/GenBank/DDBJ databases">
        <title>Paucibacter sp. nov., isolated from fresh soil in Korea.</title>
        <authorList>
            <person name="Le N.T.T."/>
        </authorList>
    </citation>
    <scope>NUCLEOTIDE SEQUENCE [LARGE SCALE GENOMIC DNA]</scope>
    <source>
        <strain evidence="6 7">R3-3</strain>
    </source>
</reference>
<keyword evidence="2 5" id="KW-0812">Transmembrane</keyword>
<dbReference type="EMBL" id="JAXCLA010000006">
    <property type="protein sequence ID" value="MDY0746750.1"/>
    <property type="molecule type" value="Genomic_DNA"/>
</dbReference>
<feature type="transmembrane region" description="Helical" evidence="5">
    <location>
        <begin position="122"/>
        <end position="141"/>
    </location>
</feature>
<keyword evidence="3 5" id="KW-1133">Transmembrane helix</keyword>
<feature type="transmembrane region" description="Helical" evidence="5">
    <location>
        <begin position="218"/>
        <end position="240"/>
    </location>
</feature>
<dbReference type="RefSeq" id="WP_320424702.1">
    <property type="nucleotide sequence ID" value="NZ_JAXCLA010000006.1"/>
</dbReference>
<keyword evidence="5" id="KW-1003">Cell membrane</keyword>
<dbReference type="PANTHER" id="PTHR43483:SF3">
    <property type="entry name" value="MEMBRANE TRANSPORTER PROTEIN HI_0806-RELATED"/>
    <property type="match status" value="1"/>
</dbReference>
<evidence type="ECO:0000256" key="5">
    <source>
        <dbReference type="RuleBase" id="RU363041"/>
    </source>
</evidence>
<dbReference type="Pfam" id="PF01925">
    <property type="entry name" value="TauE"/>
    <property type="match status" value="1"/>
</dbReference>